<dbReference type="Proteomes" id="UP000029409">
    <property type="component" value="Chromosome"/>
</dbReference>
<evidence type="ECO:0000256" key="1">
    <source>
        <dbReference type="ARBA" id="ARBA00022747"/>
    </source>
</evidence>
<dbReference type="PANTHER" id="PTHR30408">
    <property type="entry name" value="TYPE-1 RESTRICTION ENZYME ECOKI SPECIFICITY PROTEIN"/>
    <property type="match status" value="1"/>
</dbReference>
<keyword evidence="3" id="KW-0175">Coiled coil</keyword>
<dbReference type="Gene3D" id="3.90.220.20">
    <property type="entry name" value="DNA methylase specificity domains"/>
    <property type="match status" value="2"/>
</dbReference>
<protein>
    <recommendedName>
        <fullName evidence="6">Type I restriction modification DNA specificity domain-containing protein</fullName>
    </recommendedName>
</protein>
<evidence type="ECO:0000256" key="2">
    <source>
        <dbReference type="ARBA" id="ARBA00023125"/>
    </source>
</evidence>
<dbReference type="PANTHER" id="PTHR30408:SF12">
    <property type="entry name" value="TYPE I RESTRICTION ENZYME MJAVIII SPECIFICITY SUBUNIT"/>
    <property type="match status" value="1"/>
</dbReference>
<evidence type="ECO:0000313" key="5">
    <source>
        <dbReference type="Proteomes" id="UP000029409"/>
    </source>
</evidence>
<dbReference type="eggNOG" id="COG0732">
    <property type="taxonomic scope" value="Bacteria"/>
</dbReference>
<dbReference type="SUPFAM" id="SSF116734">
    <property type="entry name" value="DNA methylase specificity domain"/>
    <property type="match status" value="2"/>
</dbReference>
<keyword evidence="5" id="KW-1185">Reference proteome</keyword>
<reference evidence="4 5" key="1">
    <citation type="submission" date="2014-08" db="EMBL/GenBank/DDBJ databases">
        <title>Comparative genomics of the Paenibacillus odorifer group.</title>
        <authorList>
            <person name="den Bakker H.C."/>
            <person name="Tsai Y.-C."/>
            <person name="Martin N."/>
            <person name="Korlach J."/>
            <person name="Wiedmann M."/>
        </authorList>
    </citation>
    <scope>NUCLEOTIDE SEQUENCE [LARGE SCALE GENOMIC DNA]</scope>
    <source>
        <strain evidence="4 5">DSM 1735</strain>
    </source>
</reference>
<gene>
    <name evidence="4" type="ORF">PDUR_03820</name>
</gene>
<keyword evidence="1" id="KW-0680">Restriction system</keyword>
<sequence length="471" mass="53699">MKKAIVNLFSLANSDSLRLCYTEELPVTKHPLVKLMDCLESFESGSRPEGGIVYLEDEDCALSLGGEQIGIDGSVDLSRMPLVPLHFYENSDKGKVLTRDILICKDGALTGKSCFVTDVFPVKEVMVNEHVYIFRGNGRLNQKILFHLIRSQFVQLQIKDLAYRKKGQPGLNTDHLTKIVLPDLNPNLQDKLLKFIESLEYSINQLKSTKCSKYEVINKVFSTKFNLNTEEQLSIDSGKKLNVNLSNICINNDNLRVSFRWNKMQNIQRNLYKNINCIDLLGNYIINTNNGWSPESIEGGEGIPVLGQEHFSFEGRLNIDPTKSTIETKKNIDSFFIRQGDFFVSRGNTVDLVALASIVESEVNQDIIYPDLYIKVELNEKLINKKYLALVFNSFIGRLYFKYVSKGKNQTMVKISSSELSNFLLPIPQHDIQIEIVNSIEKQIDAQREIEKKIEDKKKELSQLIEKVILN</sequence>
<dbReference type="AlphaFoldDB" id="A0A089HJF0"/>
<keyword evidence="2" id="KW-0238">DNA-binding</keyword>
<dbReference type="OrthoDB" id="9795776at2"/>
<evidence type="ECO:0000256" key="3">
    <source>
        <dbReference type="SAM" id="Coils"/>
    </source>
</evidence>
<accession>A0A089HJF0</accession>
<proteinExistence type="predicted"/>
<dbReference type="REBASE" id="141035">
    <property type="entry name" value="Pdu1735ORF3815P"/>
</dbReference>
<name>A0A089HJF0_PAEDU</name>
<dbReference type="GO" id="GO:0009307">
    <property type="term" value="P:DNA restriction-modification system"/>
    <property type="evidence" value="ECO:0007669"/>
    <property type="project" value="UniProtKB-KW"/>
</dbReference>
<dbReference type="RefSeq" id="WP_042205151.1">
    <property type="nucleotide sequence ID" value="NZ_CP009288.1"/>
</dbReference>
<organism evidence="4 5">
    <name type="scientific">Paenibacillus durus</name>
    <name type="common">Paenibacillus azotofixans</name>
    <dbReference type="NCBI Taxonomy" id="44251"/>
    <lineage>
        <taxon>Bacteria</taxon>
        <taxon>Bacillati</taxon>
        <taxon>Bacillota</taxon>
        <taxon>Bacilli</taxon>
        <taxon>Bacillales</taxon>
        <taxon>Paenibacillaceae</taxon>
        <taxon>Paenibacillus</taxon>
    </lineage>
</organism>
<dbReference type="GO" id="GO:0003677">
    <property type="term" value="F:DNA binding"/>
    <property type="evidence" value="ECO:0007669"/>
    <property type="project" value="UniProtKB-KW"/>
</dbReference>
<evidence type="ECO:0008006" key="6">
    <source>
        <dbReference type="Google" id="ProtNLM"/>
    </source>
</evidence>
<evidence type="ECO:0000313" key="4">
    <source>
        <dbReference type="EMBL" id="AIQ11222.1"/>
    </source>
</evidence>
<dbReference type="KEGG" id="pdu:PDUR_03820"/>
<feature type="coiled-coil region" evidence="3">
    <location>
        <begin position="437"/>
        <end position="467"/>
    </location>
</feature>
<dbReference type="STRING" id="44251.PDUR_03820"/>
<dbReference type="EMBL" id="CP009288">
    <property type="protein sequence ID" value="AIQ11222.1"/>
    <property type="molecule type" value="Genomic_DNA"/>
</dbReference>
<dbReference type="InterPro" id="IPR052021">
    <property type="entry name" value="Type-I_RS_S_subunit"/>
</dbReference>
<dbReference type="InterPro" id="IPR044946">
    <property type="entry name" value="Restrct_endonuc_typeI_TRD_sf"/>
</dbReference>